<dbReference type="PATRIC" id="fig|54915.3.peg.2036"/>
<dbReference type="SUPFAM" id="SSF46955">
    <property type="entry name" value="Putative DNA-binding domain"/>
    <property type="match status" value="1"/>
</dbReference>
<dbReference type="GO" id="GO:0003677">
    <property type="term" value="F:DNA binding"/>
    <property type="evidence" value="ECO:0007669"/>
    <property type="project" value="UniProtKB-KW"/>
</dbReference>
<dbReference type="InterPro" id="IPR011256">
    <property type="entry name" value="Reg_factor_effector_dom_sf"/>
</dbReference>
<proteinExistence type="predicted"/>
<dbReference type="OrthoDB" id="9773308at2"/>
<dbReference type="InterPro" id="IPR047057">
    <property type="entry name" value="MerR_fam"/>
</dbReference>
<dbReference type="Gene3D" id="1.10.1660.10">
    <property type="match status" value="1"/>
</dbReference>
<sequence length="271" mass="31457">MFKIGEFSKISQVSVKTLRYYDQLNLLKPDHIDQFTGYRYFSADQMFQLHRILAFKELGFSLDQIRQMLGEQIPLEQIRGMFRIKKNEIQTNLDREAAKLARITERLCFIEKEGKDLTSQDVILKEVESQLIVSCRQRMPFTQIPSLFKQLDHFIGSAGGASQTQMVIWHGCEECEEDMDIEVARLLTHPIQAQPPYTVQRLPEAPMMATLIHHCSTISRCTASTELAMWIEKNGYRMKEDEPRREVCLPHKKFADPNSYVAELQIAVERA</sequence>
<dbReference type="RefSeq" id="WP_049739278.1">
    <property type="nucleotide sequence ID" value="NZ_BJON01000032.1"/>
</dbReference>
<dbReference type="GO" id="GO:0003700">
    <property type="term" value="F:DNA-binding transcription factor activity"/>
    <property type="evidence" value="ECO:0007669"/>
    <property type="project" value="InterPro"/>
</dbReference>
<dbReference type="InterPro" id="IPR010499">
    <property type="entry name" value="AraC_E-bd"/>
</dbReference>
<dbReference type="EMBL" id="BJON01000032">
    <property type="protein sequence ID" value="GED72661.1"/>
    <property type="molecule type" value="Genomic_DNA"/>
</dbReference>
<dbReference type="Gene3D" id="3.20.80.10">
    <property type="entry name" value="Regulatory factor, effector binding domain"/>
    <property type="match status" value="1"/>
</dbReference>
<dbReference type="InterPro" id="IPR009061">
    <property type="entry name" value="DNA-bd_dom_put_sf"/>
</dbReference>
<evidence type="ECO:0000313" key="6">
    <source>
        <dbReference type="Proteomes" id="UP000319578"/>
    </source>
</evidence>
<dbReference type="AlphaFoldDB" id="A0A0K9YNR4"/>
<evidence type="ECO:0000313" key="5">
    <source>
        <dbReference type="Proteomes" id="UP000036834"/>
    </source>
</evidence>
<evidence type="ECO:0000256" key="1">
    <source>
        <dbReference type="ARBA" id="ARBA00023125"/>
    </source>
</evidence>
<evidence type="ECO:0000259" key="2">
    <source>
        <dbReference type="PROSITE" id="PS50937"/>
    </source>
</evidence>
<keyword evidence="6" id="KW-1185">Reference proteome</keyword>
<dbReference type="SMART" id="SM00422">
    <property type="entry name" value="HTH_MERR"/>
    <property type="match status" value="1"/>
</dbReference>
<protein>
    <submittedName>
        <fullName evidence="3 4">Transcriptional regulator</fullName>
    </submittedName>
</protein>
<dbReference type="Proteomes" id="UP000319578">
    <property type="component" value="Unassembled WGS sequence"/>
</dbReference>
<dbReference type="CDD" id="cd01107">
    <property type="entry name" value="HTH_BmrR"/>
    <property type="match status" value="1"/>
</dbReference>
<dbReference type="EMBL" id="LGIQ01000009">
    <property type="protein sequence ID" value="KNB70307.1"/>
    <property type="molecule type" value="Genomic_DNA"/>
</dbReference>
<accession>A0A0K9YNR4</accession>
<reference evidence="5" key="1">
    <citation type="submission" date="2015-07" db="EMBL/GenBank/DDBJ databases">
        <title>Genome sequencing project for genomic taxonomy and phylogenomics of Bacillus-like bacteria.</title>
        <authorList>
            <person name="Liu B."/>
            <person name="Wang J."/>
            <person name="Zhu Y."/>
            <person name="Liu G."/>
            <person name="Chen Q."/>
            <person name="Chen Z."/>
            <person name="Lan J."/>
            <person name="Che J."/>
            <person name="Ge C."/>
            <person name="Shi H."/>
            <person name="Pan Z."/>
            <person name="Liu X."/>
        </authorList>
    </citation>
    <scope>NUCLEOTIDE SEQUENCE [LARGE SCALE GENOMIC DNA]</scope>
    <source>
        <strain evidence="5">DSM 9887</strain>
    </source>
</reference>
<dbReference type="PANTHER" id="PTHR30204">
    <property type="entry name" value="REDOX-CYCLING DRUG-SENSING TRANSCRIPTIONAL ACTIVATOR SOXR"/>
    <property type="match status" value="1"/>
</dbReference>
<dbReference type="PROSITE" id="PS00552">
    <property type="entry name" value="HTH_MERR_1"/>
    <property type="match status" value="1"/>
</dbReference>
<reference evidence="4" key="2">
    <citation type="submission" date="2015-07" db="EMBL/GenBank/DDBJ databases">
        <title>MeaNS - Measles Nucleotide Surveillance Program.</title>
        <authorList>
            <person name="Tran T."/>
            <person name="Druce J."/>
        </authorList>
    </citation>
    <scope>NUCLEOTIDE SEQUENCE</scope>
    <source>
        <strain evidence="4">DSM 9887</strain>
    </source>
</reference>
<feature type="domain" description="HTH merR-type" evidence="2">
    <location>
        <begin position="1"/>
        <end position="71"/>
    </location>
</feature>
<dbReference type="PROSITE" id="PS50937">
    <property type="entry name" value="HTH_MERR_2"/>
    <property type="match status" value="1"/>
</dbReference>
<comment type="caution">
    <text evidence="4">The sequence shown here is derived from an EMBL/GenBank/DDBJ whole genome shotgun (WGS) entry which is preliminary data.</text>
</comment>
<dbReference type="InterPro" id="IPR000551">
    <property type="entry name" value="MerR-type_HTH_dom"/>
</dbReference>
<gene>
    <name evidence="4" type="ORF">ADS79_15205</name>
    <name evidence="3" type="ORF">BRE01_63630</name>
</gene>
<evidence type="ECO:0000313" key="4">
    <source>
        <dbReference type="EMBL" id="KNB70307.1"/>
    </source>
</evidence>
<dbReference type="PANTHER" id="PTHR30204:SF97">
    <property type="entry name" value="MERR FAMILY REGULATORY PROTEIN"/>
    <property type="match status" value="1"/>
</dbReference>
<keyword evidence="1" id="KW-0238">DNA-binding</keyword>
<organism evidence="4 5">
    <name type="scientific">Brevibacillus reuszeri</name>
    <dbReference type="NCBI Taxonomy" id="54915"/>
    <lineage>
        <taxon>Bacteria</taxon>
        <taxon>Bacillati</taxon>
        <taxon>Bacillota</taxon>
        <taxon>Bacilli</taxon>
        <taxon>Bacillales</taxon>
        <taxon>Paenibacillaceae</taxon>
        <taxon>Brevibacillus</taxon>
    </lineage>
</organism>
<dbReference type="Proteomes" id="UP000036834">
    <property type="component" value="Unassembled WGS sequence"/>
</dbReference>
<name>A0A0K9YNR4_9BACL</name>
<reference evidence="3 6" key="3">
    <citation type="submission" date="2019-06" db="EMBL/GenBank/DDBJ databases">
        <title>Whole genome shotgun sequence of Brevibacillus reuszeri NBRC 15719.</title>
        <authorList>
            <person name="Hosoyama A."/>
            <person name="Uohara A."/>
            <person name="Ohji S."/>
            <person name="Ichikawa N."/>
        </authorList>
    </citation>
    <scope>NUCLEOTIDE SEQUENCE [LARGE SCALE GENOMIC DNA]</scope>
    <source>
        <strain evidence="3 6">NBRC 15719</strain>
    </source>
</reference>
<evidence type="ECO:0000313" key="3">
    <source>
        <dbReference type="EMBL" id="GED72661.1"/>
    </source>
</evidence>
<dbReference type="SMART" id="SM00871">
    <property type="entry name" value="AraC_E_bind"/>
    <property type="match status" value="1"/>
</dbReference>
<dbReference type="SUPFAM" id="SSF55136">
    <property type="entry name" value="Probable bacterial effector-binding domain"/>
    <property type="match status" value="1"/>
</dbReference>
<dbReference type="Pfam" id="PF13411">
    <property type="entry name" value="MerR_1"/>
    <property type="match status" value="1"/>
</dbReference>
<dbReference type="STRING" id="54915.ADS79_15205"/>